<feature type="transmembrane region" description="Helical" evidence="6">
    <location>
        <begin position="315"/>
        <end position="334"/>
    </location>
</feature>
<feature type="transmembrane region" description="Helical" evidence="6">
    <location>
        <begin position="199"/>
        <end position="220"/>
    </location>
</feature>
<feature type="transmembrane region" description="Helical" evidence="6">
    <location>
        <begin position="412"/>
        <end position="445"/>
    </location>
</feature>
<keyword evidence="8" id="KW-1185">Reference proteome</keyword>
<accession>A0A3S4UYM5</accession>
<dbReference type="Proteomes" id="UP000266895">
    <property type="component" value="Chromosome"/>
</dbReference>
<comment type="similarity">
    <text evidence="2">Belongs to the SLC13A/DASS transporter (TC 2.A.47) family. DIT1 subfamily.</text>
</comment>
<evidence type="ECO:0000256" key="2">
    <source>
        <dbReference type="ARBA" id="ARBA00007349"/>
    </source>
</evidence>
<dbReference type="GO" id="GO:0022857">
    <property type="term" value="F:transmembrane transporter activity"/>
    <property type="evidence" value="ECO:0007669"/>
    <property type="project" value="InterPro"/>
</dbReference>
<dbReference type="OrthoDB" id="3170849at2"/>
<keyword evidence="4 6" id="KW-1133">Transmembrane helix</keyword>
<comment type="subcellular location">
    <subcellularLocation>
        <location evidence="1">Membrane</location>
        <topology evidence="1">Multi-pass membrane protein</topology>
    </subcellularLocation>
</comment>
<keyword evidence="3 6" id="KW-0812">Transmembrane</keyword>
<feature type="transmembrane region" description="Helical" evidence="6">
    <location>
        <begin position="240"/>
        <end position="263"/>
    </location>
</feature>
<dbReference type="GO" id="GO:0016020">
    <property type="term" value="C:membrane"/>
    <property type="evidence" value="ECO:0007669"/>
    <property type="project" value="UniProtKB-SubCell"/>
</dbReference>
<dbReference type="NCBIfam" id="TIGR00785">
    <property type="entry name" value="dass"/>
    <property type="match status" value="1"/>
</dbReference>
<feature type="transmembrane region" description="Helical" evidence="6">
    <location>
        <begin position="465"/>
        <end position="487"/>
    </location>
</feature>
<dbReference type="PANTHER" id="PTHR42826">
    <property type="entry name" value="DICARBOXYLATE TRANSPORTER 2.1, CHLOROPLASTIC"/>
    <property type="match status" value="1"/>
</dbReference>
<evidence type="ECO:0000313" key="7">
    <source>
        <dbReference type="EMBL" id="VEG29340.1"/>
    </source>
</evidence>
<keyword evidence="5 6" id="KW-0472">Membrane</keyword>
<dbReference type="AlphaFoldDB" id="A0A3S4UYM5"/>
<reference evidence="7 8" key="1">
    <citation type="submission" date="2018-12" db="EMBL/GenBank/DDBJ databases">
        <authorList>
            <consortium name="Pathogen Informatics"/>
        </authorList>
    </citation>
    <scope>NUCLEOTIDE SEQUENCE [LARGE SCALE GENOMIC DNA]</scope>
    <source>
        <strain evidence="7 8">NCTC11636</strain>
    </source>
</reference>
<feature type="transmembrane region" description="Helical" evidence="6">
    <location>
        <begin position="380"/>
        <end position="400"/>
    </location>
</feature>
<dbReference type="InterPro" id="IPR030676">
    <property type="entry name" value="CitT-rel"/>
</dbReference>
<feature type="transmembrane region" description="Helical" evidence="6">
    <location>
        <begin position="25"/>
        <end position="44"/>
    </location>
</feature>
<dbReference type="PIRSF" id="PIRSF002457">
    <property type="entry name" value="DASS"/>
    <property type="match status" value="1"/>
</dbReference>
<feature type="transmembrane region" description="Helical" evidence="6">
    <location>
        <begin position="132"/>
        <end position="151"/>
    </location>
</feature>
<proteinExistence type="inferred from homology"/>
<evidence type="ECO:0000256" key="1">
    <source>
        <dbReference type="ARBA" id="ARBA00004141"/>
    </source>
</evidence>
<evidence type="ECO:0000256" key="3">
    <source>
        <dbReference type="ARBA" id="ARBA00022692"/>
    </source>
</evidence>
<feature type="transmembrane region" description="Helical" evidence="6">
    <location>
        <begin position="101"/>
        <end position="120"/>
    </location>
</feature>
<evidence type="ECO:0000256" key="5">
    <source>
        <dbReference type="ARBA" id="ARBA00023136"/>
    </source>
</evidence>
<dbReference type="KEGG" id="ahw:NCTC11636_01999"/>
<feature type="transmembrane region" description="Helical" evidence="6">
    <location>
        <begin position="73"/>
        <end position="89"/>
    </location>
</feature>
<organism evidence="7 8">
    <name type="scientific">Actinomyces howellii</name>
    <dbReference type="NCBI Taxonomy" id="52771"/>
    <lineage>
        <taxon>Bacteria</taxon>
        <taxon>Bacillati</taxon>
        <taxon>Actinomycetota</taxon>
        <taxon>Actinomycetes</taxon>
        <taxon>Actinomycetales</taxon>
        <taxon>Actinomycetaceae</taxon>
        <taxon>Actinomyces</taxon>
    </lineage>
</organism>
<dbReference type="Pfam" id="PF00939">
    <property type="entry name" value="Na_sulph_symp"/>
    <property type="match status" value="1"/>
</dbReference>
<name>A0A3S4UYM5_9ACTO</name>
<feature type="transmembrane region" description="Helical" evidence="6">
    <location>
        <begin position="293"/>
        <end position="309"/>
    </location>
</feature>
<protein>
    <submittedName>
        <fullName evidence="7">Citrate/succinate antiporter</fullName>
    </submittedName>
</protein>
<feature type="transmembrane region" description="Helical" evidence="6">
    <location>
        <begin position="171"/>
        <end position="187"/>
    </location>
</feature>
<evidence type="ECO:0000256" key="4">
    <source>
        <dbReference type="ARBA" id="ARBA00022989"/>
    </source>
</evidence>
<evidence type="ECO:0000256" key="6">
    <source>
        <dbReference type="SAM" id="Phobius"/>
    </source>
</evidence>
<feature type="transmembrane region" description="Helical" evidence="6">
    <location>
        <begin position="346"/>
        <end position="368"/>
    </location>
</feature>
<evidence type="ECO:0000313" key="8">
    <source>
        <dbReference type="Proteomes" id="UP000266895"/>
    </source>
</evidence>
<dbReference type="EMBL" id="LR134350">
    <property type="protein sequence ID" value="VEG29340.1"/>
    <property type="molecule type" value="Genomic_DNA"/>
</dbReference>
<sequence length="493" mass="51333">MSTADTASSADTRQAPVARRETRPWALGLALVVGVGLWLVPTPSGLAPEAWHLFAIFLATIVGIIAKAAPMGALSIIAMAVCAATGVLAPDGDSGDKVSAALSGFSNGTIWLIVSAFFAARAVISSGLGERLAYLFVKVFGRSTLGLAYGLGLADLVTSPAIPSNTARSGYIYPVMMSVSSAFGSTPQDPGTHRRLGTYLALSTYNLNLAVSVIFFTGAAPNAMSSRLAQDAGVSVDWPGWLAAAVVPGMVGVVAVPLVVYALNRPEVRRTPDASAMASRELARLGPVTRQEWTTLAVFVGMIGLWVMGDSLMSATTVALLGLGALLLTGALTWEQMKSERAAWDTLTWFAALVMMGSFLNELGFIGWLGDNVGSAMGGLGSFAAFAALTGVYALSHYLFASGTAHTASMFAVFLGVGLALGLPGVPLTVLLGAIPTLMGCLTHYGNGPAPLYFGSGYVELRTWWGTGLVLGLVHMAIWLAIGPLWWRVIGVW</sequence>
<gene>
    <name evidence="7" type="primary">citT</name>
    <name evidence="7" type="ORF">NCTC11636_01999</name>
</gene>
<dbReference type="RefSeq" id="WP_126382981.1">
    <property type="nucleotide sequence ID" value="NZ_LR134350.1"/>
</dbReference>
<dbReference type="InterPro" id="IPR001898">
    <property type="entry name" value="SLC13A/DASS"/>
</dbReference>